<dbReference type="SUPFAM" id="SSF55729">
    <property type="entry name" value="Acyl-CoA N-acyltransferases (Nat)"/>
    <property type="match status" value="1"/>
</dbReference>
<protein>
    <submittedName>
        <fullName evidence="4">N-acetylglutamate synthase-like GNAT family acetyltransferase</fullName>
    </submittedName>
</protein>
<evidence type="ECO:0000256" key="2">
    <source>
        <dbReference type="ARBA" id="ARBA00023315"/>
    </source>
</evidence>
<evidence type="ECO:0000256" key="1">
    <source>
        <dbReference type="ARBA" id="ARBA00022679"/>
    </source>
</evidence>
<evidence type="ECO:0000313" key="4">
    <source>
        <dbReference type="EMBL" id="MBB5062993.1"/>
    </source>
</evidence>
<sequence length="166" mass="19125">MLPSALRYMELRFAKVFDLPSIVQLINEAFSVEAAFKVGDRIDIEEVKELFDKGYFLVLEENGILQANVYLELRVERAYLGLLSIRQDRQGSGFGARLMAAAEKLARESDCRFIDLRIVNLRRELSLFYEKLGYRVVGEEQLDAEIQAKFTQSAHFINMSKDLVHN</sequence>
<dbReference type="InterPro" id="IPR016181">
    <property type="entry name" value="Acyl_CoA_acyltransferase"/>
</dbReference>
<accession>A0A7W7ZN74</accession>
<gene>
    <name evidence="4" type="ORF">HDF15_001330</name>
</gene>
<keyword evidence="1 4" id="KW-0808">Transferase</keyword>
<comment type="caution">
    <text evidence="4">The sequence shown here is derived from an EMBL/GenBank/DDBJ whole genome shotgun (WGS) entry which is preliminary data.</text>
</comment>
<dbReference type="EMBL" id="JACHIO010000004">
    <property type="protein sequence ID" value="MBB5062993.1"/>
    <property type="molecule type" value="Genomic_DNA"/>
</dbReference>
<keyword evidence="2" id="KW-0012">Acyltransferase</keyword>
<dbReference type="InterPro" id="IPR000182">
    <property type="entry name" value="GNAT_dom"/>
</dbReference>
<feature type="domain" description="N-acetyltransferase" evidence="3">
    <location>
        <begin position="9"/>
        <end position="164"/>
    </location>
</feature>
<dbReference type="Gene3D" id="3.40.630.30">
    <property type="match status" value="1"/>
</dbReference>
<dbReference type="PANTHER" id="PTHR43877">
    <property type="entry name" value="AMINOALKYLPHOSPHONATE N-ACETYLTRANSFERASE-RELATED-RELATED"/>
    <property type="match status" value="1"/>
</dbReference>
<dbReference type="Pfam" id="PF13673">
    <property type="entry name" value="Acetyltransf_10"/>
    <property type="match status" value="1"/>
</dbReference>
<dbReference type="AlphaFoldDB" id="A0A7W7ZN74"/>
<evidence type="ECO:0000259" key="3">
    <source>
        <dbReference type="PROSITE" id="PS51186"/>
    </source>
</evidence>
<proteinExistence type="predicted"/>
<reference evidence="4 5" key="1">
    <citation type="submission" date="2020-08" db="EMBL/GenBank/DDBJ databases">
        <title>Genomic Encyclopedia of Type Strains, Phase IV (KMG-V): Genome sequencing to study the core and pangenomes of soil and plant-associated prokaryotes.</title>
        <authorList>
            <person name="Whitman W."/>
        </authorList>
    </citation>
    <scope>NUCLEOTIDE SEQUENCE [LARGE SCALE GENOMIC DNA]</scope>
    <source>
        <strain evidence="4 5">X5P3</strain>
    </source>
</reference>
<dbReference type="Proteomes" id="UP000584867">
    <property type="component" value="Unassembled WGS sequence"/>
</dbReference>
<name>A0A7W7ZN74_9BACT</name>
<organism evidence="4 5">
    <name type="scientific">Granulicella mallensis</name>
    <dbReference type="NCBI Taxonomy" id="940614"/>
    <lineage>
        <taxon>Bacteria</taxon>
        <taxon>Pseudomonadati</taxon>
        <taxon>Acidobacteriota</taxon>
        <taxon>Terriglobia</taxon>
        <taxon>Terriglobales</taxon>
        <taxon>Acidobacteriaceae</taxon>
        <taxon>Granulicella</taxon>
    </lineage>
</organism>
<evidence type="ECO:0000313" key="5">
    <source>
        <dbReference type="Proteomes" id="UP000584867"/>
    </source>
</evidence>
<dbReference type="GO" id="GO:0016747">
    <property type="term" value="F:acyltransferase activity, transferring groups other than amino-acyl groups"/>
    <property type="evidence" value="ECO:0007669"/>
    <property type="project" value="InterPro"/>
</dbReference>
<dbReference type="InterPro" id="IPR050832">
    <property type="entry name" value="Bact_Acetyltransf"/>
</dbReference>
<dbReference type="PROSITE" id="PS51186">
    <property type="entry name" value="GNAT"/>
    <property type="match status" value="1"/>
</dbReference>
<dbReference type="CDD" id="cd04301">
    <property type="entry name" value="NAT_SF"/>
    <property type="match status" value="1"/>
</dbReference>